<dbReference type="InterPro" id="IPR050687">
    <property type="entry name" value="Dynein_IC"/>
</dbReference>
<dbReference type="GO" id="GO:0005868">
    <property type="term" value="C:cytoplasmic dynein complex"/>
    <property type="evidence" value="ECO:0007669"/>
    <property type="project" value="TreeGrafter"/>
</dbReference>
<feature type="compositionally biased region" description="Basic and acidic residues" evidence="6">
    <location>
        <begin position="632"/>
        <end position="645"/>
    </location>
</feature>
<reference evidence="7" key="2">
    <citation type="submission" date="2013-10" db="EMBL/GenBank/DDBJ databases">
        <authorList>
            <person name="Aslett M."/>
        </authorList>
    </citation>
    <scope>NUCLEOTIDE SEQUENCE [LARGE SCALE GENOMIC DNA]</scope>
    <source>
        <strain evidence="7">Houghton</strain>
    </source>
</reference>
<keyword evidence="4" id="KW-0677">Repeat</keyword>
<protein>
    <submittedName>
        <fullName evidence="7">Dynein intermediate chain, putative</fullName>
    </submittedName>
</protein>
<feature type="repeat" description="WD" evidence="5">
    <location>
        <begin position="540"/>
        <end position="574"/>
    </location>
</feature>
<gene>
    <name evidence="7" type="ORF">ENH_00046090</name>
</gene>
<evidence type="ECO:0000256" key="4">
    <source>
        <dbReference type="ARBA" id="ARBA00022737"/>
    </source>
</evidence>
<feature type="compositionally biased region" description="Basic and acidic residues" evidence="6">
    <location>
        <begin position="16"/>
        <end position="29"/>
    </location>
</feature>
<evidence type="ECO:0000313" key="8">
    <source>
        <dbReference type="Proteomes" id="UP000030754"/>
    </source>
</evidence>
<feature type="region of interest" description="Disordered" evidence="6">
    <location>
        <begin position="1"/>
        <end position="45"/>
    </location>
</feature>
<dbReference type="SMART" id="SM00320">
    <property type="entry name" value="WD40"/>
    <property type="match status" value="5"/>
</dbReference>
<evidence type="ECO:0000256" key="6">
    <source>
        <dbReference type="SAM" id="MobiDB-lite"/>
    </source>
</evidence>
<accession>U6MPK6</accession>
<dbReference type="GO" id="GO:0045504">
    <property type="term" value="F:dynein heavy chain binding"/>
    <property type="evidence" value="ECO:0007669"/>
    <property type="project" value="TreeGrafter"/>
</dbReference>
<dbReference type="Proteomes" id="UP000030754">
    <property type="component" value="Unassembled WGS sequence"/>
</dbReference>
<dbReference type="Gene3D" id="2.130.10.10">
    <property type="entry name" value="YVTN repeat-like/Quinoprotein amine dehydrogenase"/>
    <property type="match status" value="2"/>
</dbReference>
<feature type="compositionally biased region" description="Low complexity" evidence="6">
    <location>
        <begin position="30"/>
        <end position="40"/>
    </location>
</feature>
<dbReference type="InterPro" id="IPR015943">
    <property type="entry name" value="WD40/YVTN_repeat-like_dom_sf"/>
</dbReference>
<evidence type="ECO:0000313" key="7">
    <source>
        <dbReference type="EMBL" id="CDJ63565.1"/>
    </source>
</evidence>
<dbReference type="InterPro" id="IPR001680">
    <property type="entry name" value="WD40_rpt"/>
</dbReference>
<keyword evidence="2" id="KW-0963">Cytoplasm</keyword>
<dbReference type="RefSeq" id="XP_013440927.1">
    <property type="nucleotide sequence ID" value="XM_013585473.1"/>
</dbReference>
<dbReference type="GeneID" id="25474765"/>
<evidence type="ECO:0000256" key="5">
    <source>
        <dbReference type="PROSITE-ProRule" id="PRU00221"/>
    </source>
</evidence>
<dbReference type="EMBL" id="HG722831">
    <property type="protein sequence ID" value="CDJ63565.1"/>
    <property type="molecule type" value="Genomic_DNA"/>
</dbReference>
<organism evidence="7 8">
    <name type="scientific">Eimeria necatrix</name>
    <dbReference type="NCBI Taxonomy" id="51315"/>
    <lineage>
        <taxon>Eukaryota</taxon>
        <taxon>Sar</taxon>
        <taxon>Alveolata</taxon>
        <taxon>Apicomplexa</taxon>
        <taxon>Conoidasida</taxon>
        <taxon>Coccidia</taxon>
        <taxon>Eucoccidiorida</taxon>
        <taxon>Eimeriorina</taxon>
        <taxon>Eimeriidae</taxon>
        <taxon>Eimeria</taxon>
    </lineage>
</organism>
<sequence length="666" mass="71728">MSASGTTAPLTDEEREELRQRLQQRRQELQRQQQQVRQLQGKASDAVRESVLAYGGPNAASAGEEADVSQSVASLLNEVIAAVNVEPTPSRHADAARTGGALEGQAASAKSAPAVSPKPFTRPGTALDHRGFAFKVAKLDGTETAIQPKSVETFDRAVQASIESTPEVPEGSQDEDSEKGLAAARTLTKALTIKGASPLLPAAEVGKTPTAAENLAEPAPKIFHQLSEADGKRVMATPEFKEFFSSSTKLIERMLGEAEVFNPFADYSGTEAGVQEGSVEVVTFLDLYKDTRYSPHRAVTDLRASPTFPELFLAAYGSPSSKYATEQDAEGCVLVWSLAMKQRPEYAFTCQSAVCSALFNKFQPYVIVGGTYSGSIVTWDTRVQSKPVQRTPLSSKGHTSPVYALEMVGTKNAHNLVSVDTDGRLCQWSLQMMGQPAETLDLKRGSRDVCVECVSFAEAEVNDLCLGSEDGCLMTANIHGNKAGVMDVYEAHGGALTSLHFHPGMTEGSRDYSHLLLSSSVDWSIKLWSSKNLAEPLGCFEGSDAYVYDVKWHPTSPAVFASTNGNGTLELWNLANDWATPAFTSPKPDVPLGAHLAKNKVAWSADGRRLATGDAMGNIEMWNVSPQVYQPRAEDSEKFDRHIEGAKPVLEEDVSGESPGQLAFAD</sequence>
<dbReference type="Pfam" id="PF00400">
    <property type="entry name" value="WD40"/>
    <property type="match status" value="2"/>
</dbReference>
<proteinExistence type="predicted"/>
<reference evidence="7" key="1">
    <citation type="submission" date="2013-10" db="EMBL/GenBank/DDBJ databases">
        <title>Genomic analysis of the causative agents of coccidiosis in chickens.</title>
        <authorList>
            <person name="Reid A.J."/>
            <person name="Blake D."/>
            <person name="Billington K."/>
            <person name="Browne H."/>
            <person name="Dunn M."/>
            <person name="Hung S."/>
            <person name="Kawahara F."/>
            <person name="Miranda-Saavedra D."/>
            <person name="Mourier T."/>
            <person name="Nagra H."/>
            <person name="Otto T.D."/>
            <person name="Rawlings N."/>
            <person name="Sanchez A."/>
            <person name="Sanders M."/>
            <person name="Subramaniam C."/>
            <person name="Tay Y."/>
            <person name="Dear P."/>
            <person name="Doerig C."/>
            <person name="Gruber A."/>
            <person name="Parkinson J."/>
            <person name="Shirley M."/>
            <person name="Wan K.L."/>
            <person name="Berriman M."/>
            <person name="Tomley F."/>
            <person name="Pain A."/>
        </authorList>
    </citation>
    <scope>NUCLEOTIDE SEQUENCE [LARGE SCALE GENOMIC DNA]</scope>
    <source>
        <strain evidence="7">Houghton</strain>
    </source>
</reference>
<feature type="region of interest" description="Disordered" evidence="6">
    <location>
        <begin position="631"/>
        <end position="666"/>
    </location>
</feature>
<keyword evidence="8" id="KW-1185">Reference proteome</keyword>
<dbReference type="GO" id="GO:0010970">
    <property type="term" value="P:transport along microtubule"/>
    <property type="evidence" value="ECO:0007669"/>
    <property type="project" value="TreeGrafter"/>
</dbReference>
<dbReference type="GO" id="GO:0045503">
    <property type="term" value="F:dynein light chain binding"/>
    <property type="evidence" value="ECO:0007669"/>
    <property type="project" value="TreeGrafter"/>
</dbReference>
<evidence type="ECO:0000256" key="1">
    <source>
        <dbReference type="ARBA" id="ARBA00004496"/>
    </source>
</evidence>
<dbReference type="GO" id="GO:0005737">
    <property type="term" value="C:cytoplasm"/>
    <property type="evidence" value="ECO:0007669"/>
    <property type="project" value="UniProtKB-SubCell"/>
</dbReference>
<comment type="subcellular location">
    <subcellularLocation>
        <location evidence="1">Cytoplasm</location>
    </subcellularLocation>
</comment>
<keyword evidence="3 5" id="KW-0853">WD repeat</keyword>
<dbReference type="PROSITE" id="PS50082">
    <property type="entry name" value="WD_REPEATS_2"/>
    <property type="match status" value="1"/>
</dbReference>
<feature type="compositionally biased region" description="Low complexity" evidence="6">
    <location>
        <begin position="106"/>
        <end position="119"/>
    </location>
</feature>
<evidence type="ECO:0000256" key="2">
    <source>
        <dbReference type="ARBA" id="ARBA00022490"/>
    </source>
</evidence>
<dbReference type="OrthoDB" id="354179at2759"/>
<name>U6MPK6_9EIME</name>
<dbReference type="AlphaFoldDB" id="U6MPK6"/>
<dbReference type="SUPFAM" id="SSF50978">
    <property type="entry name" value="WD40 repeat-like"/>
    <property type="match status" value="1"/>
</dbReference>
<dbReference type="PANTHER" id="PTHR12442:SF22">
    <property type="entry name" value="CYTOPLASMIC DYNEIN 1 INTERMEDIATE CHAIN-RELATED"/>
    <property type="match status" value="1"/>
</dbReference>
<feature type="region of interest" description="Disordered" evidence="6">
    <location>
        <begin position="84"/>
        <end position="126"/>
    </location>
</feature>
<evidence type="ECO:0000256" key="3">
    <source>
        <dbReference type="ARBA" id="ARBA00022574"/>
    </source>
</evidence>
<dbReference type="VEuPathDB" id="ToxoDB:ENH_00046090"/>
<dbReference type="InterPro" id="IPR036322">
    <property type="entry name" value="WD40_repeat_dom_sf"/>
</dbReference>
<dbReference type="PANTHER" id="PTHR12442">
    <property type="entry name" value="DYNEIN INTERMEDIATE CHAIN"/>
    <property type="match status" value="1"/>
</dbReference>